<keyword evidence="3" id="KW-1185">Reference proteome</keyword>
<evidence type="ECO:0000313" key="3">
    <source>
        <dbReference type="Proteomes" id="UP000799439"/>
    </source>
</evidence>
<feature type="compositionally biased region" description="Basic and acidic residues" evidence="1">
    <location>
        <begin position="36"/>
        <end position="45"/>
    </location>
</feature>
<comment type="caution">
    <text evidence="2">The sequence shown here is derived from an EMBL/GenBank/DDBJ whole genome shotgun (WGS) entry which is preliminary data.</text>
</comment>
<dbReference type="Proteomes" id="UP000799439">
    <property type="component" value="Unassembled WGS sequence"/>
</dbReference>
<feature type="compositionally biased region" description="Polar residues" evidence="1">
    <location>
        <begin position="20"/>
        <end position="35"/>
    </location>
</feature>
<gene>
    <name evidence="2" type="ORF">K461DRAFT_96133</name>
</gene>
<feature type="region of interest" description="Disordered" evidence="1">
    <location>
        <begin position="1"/>
        <end position="45"/>
    </location>
</feature>
<organism evidence="2 3">
    <name type="scientific">Myriangium duriaei CBS 260.36</name>
    <dbReference type="NCBI Taxonomy" id="1168546"/>
    <lineage>
        <taxon>Eukaryota</taxon>
        <taxon>Fungi</taxon>
        <taxon>Dikarya</taxon>
        <taxon>Ascomycota</taxon>
        <taxon>Pezizomycotina</taxon>
        <taxon>Dothideomycetes</taxon>
        <taxon>Dothideomycetidae</taxon>
        <taxon>Myriangiales</taxon>
        <taxon>Myriangiaceae</taxon>
        <taxon>Myriangium</taxon>
    </lineage>
</organism>
<proteinExistence type="predicted"/>
<protein>
    <submittedName>
        <fullName evidence="2">Uncharacterized protein</fullName>
    </submittedName>
</protein>
<dbReference type="EMBL" id="ML996082">
    <property type="protein sequence ID" value="KAF2156447.1"/>
    <property type="molecule type" value="Genomic_DNA"/>
</dbReference>
<accession>A0A9P4MKL7</accession>
<evidence type="ECO:0000256" key="1">
    <source>
        <dbReference type="SAM" id="MobiDB-lite"/>
    </source>
</evidence>
<reference evidence="2" key="1">
    <citation type="journal article" date="2020" name="Stud. Mycol.">
        <title>101 Dothideomycetes genomes: a test case for predicting lifestyles and emergence of pathogens.</title>
        <authorList>
            <person name="Haridas S."/>
            <person name="Albert R."/>
            <person name="Binder M."/>
            <person name="Bloem J."/>
            <person name="Labutti K."/>
            <person name="Salamov A."/>
            <person name="Andreopoulos B."/>
            <person name="Baker S."/>
            <person name="Barry K."/>
            <person name="Bills G."/>
            <person name="Bluhm B."/>
            <person name="Cannon C."/>
            <person name="Castanera R."/>
            <person name="Culley D."/>
            <person name="Daum C."/>
            <person name="Ezra D."/>
            <person name="Gonzalez J."/>
            <person name="Henrissat B."/>
            <person name="Kuo A."/>
            <person name="Liang C."/>
            <person name="Lipzen A."/>
            <person name="Lutzoni F."/>
            <person name="Magnuson J."/>
            <person name="Mondo S."/>
            <person name="Nolan M."/>
            <person name="Ohm R."/>
            <person name="Pangilinan J."/>
            <person name="Park H.-J."/>
            <person name="Ramirez L."/>
            <person name="Alfaro M."/>
            <person name="Sun H."/>
            <person name="Tritt A."/>
            <person name="Yoshinaga Y."/>
            <person name="Zwiers L.-H."/>
            <person name="Turgeon B."/>
            <person name="Goodwin S."/>
            <person name="Spatafora J."/>
            <person name="Crous P."/>
            <person name="Grigoriev I."/>
        </authorList>
    </citation>
    <scope>NUCLEOTIDE SEQUENCE</scope>
    <source>
        <strain evidence="2">CBS 260.36</strain>
    </source>
</reference>
<evidence type="ECO:0000313" key="2">
    <source>
        <dbReference type="EMBL" id="KAF2156447.1"/>
    </source>
</evidence>
<sequence>MLLQLLRGNSREIDERPGQASETLTARPLTIQTPPRDSKRSPDRNRYTCRCTEHCASFYDSFMLCAHTFAAEADLHHKFPVNIGTFSCCCTRRLRGCHIVAQIFPLCASSRHGVRSGPQYRCVICALHDNTVQSRLQPSGIFRPCPFDNSSFESGSAALANFV</sequence>
<dbReference type="AlphaFoldDB" id="A0A9P4MKL7"/>
<name>A0A9P4MKL7_9PEZI</name>